<reference evidence="1" key="2">
    <citation type="journal article" date="2021" name="Sci. Rep.">
        <title>The distribution of antibiotic resistance genes in chicken gut microbiota commensals.</title>
        <authorList>
            <person name="Juricova H."/>
            <person name="Matiasovicova J."/>
            <person name="Kubasova T."/>
            <person name="Cejkova D."/>
            <person name="Rychlik I."/>
        </authorList>
    </citation>
    <scope>NUCLEOTIDE SEQUENCE</scope>
    <source>
        <strain evidence="1">An824</strain>
    </source>
</reference>
<accession>A0A938WTV6</accession>
<reference evidence="1" key="1">
    <citation type="submission" date="2020-08" db="EMBL/GenBank/DDBJ databases">
        <authorList>
            <person name="Cejkova D."/>
            <person name="Kubasova T."/>
            <person name="Jahodarova E."/>
            <person name="Rychlik I."/>
        </authorList>
    </citation>
    <scope>NUCLEOTIDE SEQUENCE</scope>
    <source>
        <strain evidence="1">An824</strain>
    </source>
</reference>
<keyword evidence="2" id="KW-1185">Reference proteome</keyword>
<sequence length="196" mass="22398">MEKNLALECTKQTDKRQRMWLSLKADIESSLGVIRAIDTGKAKGYNRPLFVGSIINKVETLANKGDVEMVRKAVGLVTEYNNISEKPAVTGRNRLFRMEEKAISVRSRIESDYGNRNKEIHFDGGKLILNRETDRLQIVYDQIPDDETRKRLKSSGFRWSPTNRAWQRHLTQNSIRAAERLLGIDTELAEGQVAHS</sequence>
<proteinExistence type="predicted"/>
<evidence type="ECO:0000313" key="1">
    <source>
        <dbReference type="EMBL" id="MBM6673940.1"/>
    </source>
</evidence>
<dbReference type="RefSeq" id="WP_205104914.1">
    <property type="nucleotide sequence ID" value="NZ_JACJJG010000043.1"/>
</dbReference>
<organism evidence="1 2">
    <name type="scientific">Marseilla massiliensis</name>
    <dbReference type="NCBI Taxonomy" id="1841864"/>
    <lineage>
        <taxon>Bacteria</taxon>
        <taxon>Pseudomonadati</taxon>
        <taxon>Bacteroidota</taxon>
        <taxon>Bacteroidia</taxon>
        <taxon>Bacteroidales</taxon>
        <taxon>Prevotellaceae</taxon>
        <taxon>Marseilla</taxon>
    </lineage>
</organism>
<comment type="caution">
    <text evidence="1">The sequence shown here is derived from an EMBL/GenBank/DDBJ whole genome shotgun (WGS) entry which is preliminary data.</text>
</comment>
<protein>
    <submittedName>
        <fullName evidence="1">Uncharacterized protein</fullName>
    </submittedName>
</protein>
<gene>
    <name evidence="1" type="ORF">H6A34_08640</name>
</gene>
<dbReference type="AlphaFoldDB" id="A0A938WTV6"/>
<dbReference type="Proteomes" id="UP000706891">
    <property type="component" value="Unassembled WGS sequence"/>
</dbReference>
<evidence type="ECO:0000313" key="2">
    <source>
        <dbReference type="Proteomes" id="UP000706891"/>
    </source>
</evidence>
<dbReference type="EMBL" id="JACJJG010000043">
    <property type="protein sequence ID" value="MBM6673940.1"/>
    <property type="molecule type" value="Genomic_DNA"/>
</dbReference>
<name>A0A938WTV6_9BACT</name>